<evidence type="ECO:0000256" key="12">
    <source>
        <dbReference type="ARBA" id="ARBA00023326"/>
    </source>
</evidence>
<dbReference type="PANTHER" id="PTHR33353">
    <property type="entry name" value="PUTATIVE (AFU_ORTHOLOGUE AFUA_1G12560)-RELATED"/>
    <property type="match status" value="1"/>
</dbReference>
<dbReference type="EMBL" id="JANBOH010000059">
    <property type="protein sequence ID" value="KAJ1646482.1"/>
    <property type="molecule type" value="Genomic_DNA"/>
</dbReference>
<evidence type="ECO:0000256" key="11">
    <source>
        <dbReference type="ARBA" id="ARBA00023277"/>
    </source>
</evidence>
<proteinExistence type="inferred from homology"/>
<evidence type="ECO:0000256" key="1">
    <source>
        <dbReference type="ARBA" id="ARBA00001973"/>
    </source>
</evidence>
<evidence type="ECO:0000256" key="15">
    <source>
        <dbReference type="ARBA" id="ARBA00047174"/>
    </source>
</evidence>
<name>A0A9W7XPF7_9FUNG</name>
<dbReference type="AlphaFoldDB" id="A0A9W7XPF7"/>
<keyword evidence="5 17" id="KW-0732">Signal</keyword>
<comment type="cofactor">
    <cofactor evidence="1">
        <name>Cu(2+)</name>
        <dbReference type="ChEBI" id="CHEBI:29036"/>
    </cofactor>
</comment>
<accession>A0A9W7XPF7</accession>
<evidence type="ECO:0000256" key="6">
    <source>
        <dbReference type="ARBA" id="ARBA00023001"/>
    </source>
</evidence>
<evidence type="ECO:0000256" key="14">
    <source>
        <dbReference type="ARBA" id="ARBA00045077"/>
    </source>
</evidence>
<evidence type="ECO:0000259" key="18">
    <source>
        <dbReference type="Pfam" id="PF03443"/>
    </source>
</evidence>
<evidence type="ECO:0000256" key="13">
    <source>
        <dbReference type="ARBA" id="ARBA00044502"/>
    </source>
</evidence>
<feature type="domain" description="Auxiliary Activity family 9 catalytic" evidence="18">
    <location>
        <begin position="48"/>
        <end position="231"/>
    </location>
</feature>
<dbReference type="GO" id="GO:0004497">
    <property type="term" value="F:monooxygenase activity"/>
    <property type="evidence" value="ECO:0007669"/>
    <property type="project" value="UniProtKB-KW"/>
</dbReference>
<dbReference type="GO" id="GO:0005576">
    <property type="term" value="C:extracellular region"/>
    <property type="evidence" value="ECO:0007669"/>
    <property type="project" value="UniProtKB-SubCell"/>
</dbReference>
<organism evidence="19 20">
    <name type="scientific">Coemansia asiatica</name>
    <dbReference type="NCBI Taxonomy" id="1052880"/>
    <lineage>
        <taxon>Eukaryota</taxon>
        <taxon>Fungi</taxon>
        <taxon>Fungi incertae sedis</taxon>
        <taxon>Zoopagomycota</taxon>
        <taxon>Kickxellomycotina</taxon>
        <taxon>Kickxellomycetes</taxon>
        <taxon>Kickxellales</taxon>
        <taxon>Kickxellaceae</taxon>
        <taxon>Coemansia</taxon>
    </lineage>
</organism>
<comment type="catalytic activity">
    <reaction evidence="14">
        <text>[(1-&gt;4)-beta-D-glucosyl]n+m + reduced acceptor + O2 = 4-dehydro-beta-D-glucosyl-[(1-&gt;4)-beta-D-glucosyl]n-1 + [(1-&gt;4)-beta-D-glucosyl]m + acceptor + H2O.</text>
        <dbReference type="EC" id="1.14.99.56"/>
    </reaction>
</comment>
<evidence type="ECO:0000313" key="20">
    <source>
        <dbReference type="Proteomes" id="UP001145021"/>
    </source>
</evidence>
<feature type="region of interest" description="Disordered" evidence="16">
    <location>
        <begin position="222"/>
        <end position="263"/>
    </location>
</feature>
<feature type="compositionally biased region" description="Basic residues" evidence="16">
    <location>
        <begin position="254"/>
        <end position="263"/>
    </location>
</feature>
<keyword evidence="8" id="KW-0186">Copper</keyword>
<protein>
    <recommendedName>
        <fullName evidence="15">lytic cellulose monooxygenase (C4-dehydrogenating)</fullName>
        <ecNumber evidence="15">1.14.99.56</ecNumber>
    </recommendedName>
</protein>
<evidence type="ECO:0000313" key="19">
    <source>
        <dbReference type="EMBL" id="KAJ1646482.1"/>
    </source>
</evidence>
<keyword evidence="4" id="KW-0479">Metal-binding</keyword>
<evidence type="ECO:0000256" key="4">
    <source>
        <dbReference type="ARBA" id="ARBA00022723"/>
    </source>
</evidence>
<dbReference type="GO" id="GO:0046872">
    <property type="term" value="F:metal ion binding"/>
    <property type="evidence" value="ECO:0007669"/>
    <property type="project" value="UniProtKB-KW"/>
</dbReference>
<sequence length="263" mass="28396">MKSGISIASVFFFAANLACTVNAQTYMTGISMYGDTAGHSDAILPYYSIKDFPVMDFESDDLRCRTTETDISVTGTKVFQVANAGDTITLYWDPDSKTIVTKESSPEYINGPCMVYMSPIENDAKNGWFKIYGSGHENGKWCTDAIRERGGKLDVTIDASIAPGKYYLRGETIGLNNSELSSWDDYTQGAQSFANCAVIEIVAGGDVVPDGESIPGIYNKNDKGLKGNFSDANDGYEIPGPAEYKSSEGNGNKSSKKVSSKGQ</sequence>
<evidence type="ECO:0000256" key="9">
    <source>
        <dbReference type="ARBA" id="ARBA00023033"/>
    </source>
</evidence>
<comment type="similarity">
    <text evidence="13">Belongs to the polysaccharide monooxygenase AA9 family.</text>
</comment>
<evidence type="ECO:0000256" key="7">
    <source>
        <dbReference type="ARBA" id="ARBA00023002"/>
    </source>
</evidence>
<dbReference type="EC" id="1.14.99.56" evidence="15"/>
<dbReference type="Proteomes" id="UP001145021">
    <property type="component" value="Unassembled WGS sequence"/>
</dbReference>
<evidence type="ECO:0000256" key="8">
    <source>
        <dbReference type="ARBA" id="ARBA00023008"/>
    </source>
</evidence>
<feature type="chain" id="PRO_5040983436" description="lytic cellulose monooxygenase (C4-dehydrogenating)" evidence="17">
    <location>
        <begin position="24"/>
        <end position="263"/>
    </location>
</feature>
<evidence type="ECO:0000256" key="5">
    <source>
        <dbReference type="ARBA" id="ARBA00022729"/>
    </source>
</evidence>
<keyword evidence="20" id="KW-1185">Reference proteome</keyword>
<keyword evidence="10" id="KW-1015">Disulfide bond</keyword>
<evidence type="ECO:0000256" key="3">
    <source>
        <dbReference type="ARBA" id="ARBA00022525"/>
    </source>
</evidence>
<dbReference type="GO" id="GO:0030245">
    <property type="term" value="P:cellulose catabolic process"/>
    <property type="evidence" value="ECO:0007669"/>
    <property type="project" value="UniProtKB-KW"/>
</dbReference>
<dbReference type="InterPro" id="IPR049892">
    <property type="entry name" value="AA9"/>
</dbReference>
<evidence type="ECO:0000256" key="17">
    <source>
        <dbReference type="SAM" id="SignalP"/>
    </source>
</evidence>
<reference evidence="19" key="1">
    <citation type="submission" date="2022-07" db="EMBL/GenBank/DDBJ databases">
        <title>Phylogenomic reconstructions and comparative analyses of Kickxellomycotina fungi.</title>
        <authorList>
            <person name="Reynolds N.K."/>
            <person name="Stajich J.E."/>
            <person name="Barry K."/>
            <person name="Grigoriev I.V."/>
            <person name="Crous P."/>
            <person name="Smith M.E."/>
        </authorList>
    </citation>
    <scope>NUCLEOTIDE SEQUENCE</scope>
    <source>
        <strain evidence="19">NBRC 105413</strain>
    </source>
</reference>
<dbReference type="PANTHER" id="PTHR33353:SF10">
    <property type="entry name" value="ENDO-BETA-1,4-GLUCANASE D"/>
    <property type="match status" value="1"/>
</dbReference>
<dbReference type="Gene3D" id="2.70.50.70">
    <property type="match status" value="1"/>
</dbReference>
<comment type="subcellular location">
    <subcellularLocation>
        <location evidence="2">Secreted</location>
    </subcellularLocation>
</comment>
<keyword evidence="9" id="KW-0503">Monooxygenase</keyword>
<keyword evidence="11" id="KW-0119">Carbohydrate metabolism</keyword>
<evidence type="ECO:0000256" key="10">
    <source>
        <dbReference type="ARBA" id="ARBA00023157"/>
    </source>
</evidence>
<keyword evidence="12" id="KW-0624">Polysaccharide degradation</keyword>
<dbReference type="InterPro" id="IPR005103">
    <property type="entry name" value="AA9_LPMO"/>
</dbReference>
<evidence type="ECO:0000256" key="16">
    <source>
        <dbReference type="SAM" id="MobiDB-lite"/>
    </source>
</evidence>
<feature type="signal peptide" evidence="17">
    <location>
        <begin position="1"/>
        <end position="23"/>
    </location>
</feature>
<keyword evidence="7" id="KW-0560">Oxidoreductase</keyword>
<keyword evidence="6" id="KW-0136">Cellulose degradation</keyword>
<dbReference type="Pfam" id="PF03443">
    <property type="entry name" value="AA9"/>
    <property type="match status" value="1"/>
</dbReference>
<keyword evidence="3" id="KW-0964">Secreted</keyword>
<gene>
    <name evidence="19" type="ORF">LPJ64_002031</name>
</gene>
<evidence type="ECO:0000256" key="2">
    <source>
        <dbReference type="ARBA" id="ARBA00004613"/>
    </source>
</evidence>
<comment type="caution">
    <text evidence="19">The sequence shown here is derived from an EMBL/GenBank/DDBJ whole genome shotgun (WGS) entry which is preliminary data.</text>
</comment>